<dbReference type="Gene3D" id="1.20.1070.10">
    <property type="entry name" value="Rhodopsin 7-helix transmembrane proteins"/>
    <property type="match status" value="1"/>
</dbReference>
<dbReference type="GO" id="GO:0005549">
    <property type="term" value="F:odorant binding"/>
    <property type="evidence" value="ECO:0007669"/>
    <property type="project" value="TreeGrafter"/>
</dbReference>
<dbReference type="PRINTS" id="PR00245">
    <property type="entry name" value="OLFACTORYR"/>
</dbReference>
<keyword evidence="3 6" id="KW-1133">Transmembrane helix</keyword>
<evidence type="ECO:0000256" key="1">
    <source>
        <dbReference type="ARBA" id="ARBA00004141"/>
    </source>
</evidence>
<dbReference type="PROSITE" id="PS50262">
    <property type="entry name" value="G_PROTEIN_RECEP_F1_2"/>
    <property type="match status" value="1"/>
</dbReference>
<reference evidence="8" key="3">
    <citation type="submission" date="2025-09" db="UniProtKB">
        <authorList>
            <consortium name="Ensembl"/>
        </authorList>
    </citation>
    <scope>IDENTIFICATION</scope>
</reference>
<dbReference type="Pfam" id="PF13853">
    <property type="entry name" value="7tm_4"/>
    <property type="match status" value="1"/>
</dbReference>
<reference evidence="8" key="2">
    <citation type="submission" date="2025-08" db="UniProtKB">
        <authorList>
            <consortium name="Ensembl"/>
        </authorList>
    </citation>
    <scope>IDENTIFICATION</scope>
</reference>
<dbReference type="PANTHER" id="PTHR26451:SF889">
    <property type="entry name" value="OLFACTORY RECEPTOR 2A12-LIKE"/>
    <property type="match status" value="1"/>
</dbReference>
<accession>A0A667YUG4</accession>
<feature type="domain" description="G-protein coupled receptors family 1 profile" evidence="7">
    <location>
        <begin position="40"/>
        <end position="326"/>
    </location>
</feature>
<evidence type="ECO:0000313" key="9">
    <source>
        <dbReference type="Proteomes" id="UP000472263"/>
    </source>
</evidence>
<name>A0A667YUG4_9TELE</name>
<dbReference type="GO" id="GO:0004984">
    <property type="term" value="F:olfactory receptor activity"/>
    <property type="evidence" value="ECO:0007669"/>
    <property type="project" value="InterPro"/>
</dbReference>
<feature type="transmembrane region" description="Helical" evidence="6">
    <location>
        <begin position="311"/>
        <end position="329"/>
    </location>
</feature>
<evidence type="ECO:0000256" key="3">
    <source>
        <dbReference type="ARBA" id="ARBA00022989"/>
    </source>
</evidence>
<dbReference type="InterPro" id="IPR052921">
    <property type="entry name" value="GPCR1_Superfamily_Member"/>
</dbReference>
<evidence type="ECO:0000313" key="8">
    <source>
        <dbReference type="Ensembl" id="ENSMMDP00005030053.1"/>
    </source>
</evidence>
<dbReference type="InterPro" id="IPR017452">
    <property type="entry name" value="GPCR_Rhodpsn_7TM"/>
</dbReference>
<feature type="transmembrane region" description="Helical" evidence="6">
    <location>
        <begin position="280"/>
        <end position="299"/>
    </location>
</feature>
<dbReference type="GO" id="GO:0016020">
    <property type="term" value="C:membrane"/>
    <property type="evidence" value="ECO:0007669"/>
    <property type="project" value="UniProtKB-SubCell"/>
</dbReference>
<dbReference type="Proteomes" id="UP000472263">
    <property type="component" value="Chromosome 14"/>
</dbReference>
<proteinExistence type="predicted"/>
<dbReference type="SUPFAM" id="SSF81321">
    <property type="entry name" value="Family A G protein-coupled receptor-like"/>
    <property type="match status" value="2"/>
</dbReference>
<protein>
    <recommendedName>
        <fullName evidence="7">G-protein coupled receptors family 1 profile domain-containing protein</fullName>
    </recommendedName>
</protein>
<keyword evidence="2 6" id="KW-0812">Transmembrane</keyword>
<dbReference type="GO" id="GO:0004930">
    <property type="term" value="F:G protein-coupled receptor activity"/>
    <property type="evidence" value="ECO:0007669"/>
    <property type="project" value="InterPro"/>
</dbReference>
<feature type="transmembrane region" description="Helical" evidence="6">
    <location>
        <begin position="167"/>
        <end position="188"/>
    </location>
</feature>
<organism evidence="8 9">
    <name type="scientific">Myripristis murdjan</name>
    <name type="common">pinecone soldierfish</name>
    <dbReference type="NCBI Taxonomy" id="586833"/>
    <lineage>
        <taxon>Eukaryota</taxon>
        <taxon>Metazoa</taxon>
        <taxon>Chordata</taxon>
        <taxon>Craniata</taxon>
        <taxon>Vertebrata</taxon>
        <taxon>Euteleostomi</taxon>
        <taxon>Actinopterygii</taxon>
        <taxon>Neopterygii</taxon>
        <taxon>Teleostei</taxon>
        <taxon>Neoteleostei</taxon>
        <taxon>Acanthomorphata</taxon>
        <taxon>Holocentriformes</taxon>
        <taxon>Holocentridae</taxon>
        <taxon>Myripristis</taxon>
    </lineage>
</organism>
<dbReference type="InParanoid" id="A0A667YUG4"/>
<reference evidence="8" key="1">
    <citation type="submission" date="2019-06" db="EMBL/GenBank/DDBJ databases">
        <authorList>
            <consortium name="Wellcome Sanger Institute Data Sharing"/>
        </authorList>
    </citation>
    <scope>NUCLEOTIDE SEQUENCE [LARGE SCALE GENOMIC DNA]</scope>
</reference>
<evidence type="ECO:0000256" key="5">
    <source>
        <dbReference type="ARBA" id="ARBA00023224"/>
    </source>
</evidence>
<dbReference type="Ensembl" id="ENSMMDT00005030749.1">
    <property type="protein sequence ID" value="ENSMMDP00005030053.1"/>
    <property type="gene ID" value="ENSMMDG00005014245.1"/>
</dbReference>
<sequence length="357" mass="39505">MLTPLKQPIVFELEGFHVPQGQGSLLFFLALLNYTVVLLGNGLVVSIIVCDRALHKPMYMMVCNLAACDLLGGSAMLIPYEKRNVFSLDLKTFTLRADFTSIGSLLQCEALWAACLYERCHINKVELKPARWSSWKQADSVAAAASCRYVAVCEPLRYHAIMTSARLLSCCALAWLVAFVCIGVLFALNVGTPLCGSTIKHVYCSNRSILRLACGPTPVNNIYGQSTVSQPSQTHIVLVITGTFLIIAFSYIRILHACVKQGRNDNGTRSKAFQTCASHLVLYVLYEIASVIIILSQRFPSVSQNIKKFCSILFIIVPPALNPIIYGLVTKELRTSIIKQFTTRVSHVKPQQVNTLR</sequence>
<dbReference type="AlphaFoldDB" id="A0A667YUG4"/>
<keyword evidence="4 6" id="KW-0472">Membrane</keyword>
<feature type="transmembrane region" description="Helical" evidence="6">
    <location>
        <begin position="25"/>
        <end position="50"/>
    </location>
</feature>
<keyword evidence="9" id="KW-1185">Reference proteome</keyword>
<dbReference type="InterPro" id="IPR000725">
    <property type="entry name" value="Olfact_rcpt"/>
</dbReference>
<dbReference type="GeneTree" id="ENSGT00940000162761"/>
<keyword evidence="5" id="KW-0807">Transducer</keyword>
<evidence type="ECO:0000256" key="4">
    <source>
        <dbReference type="ARBA" id="ARBA00023136"/>
    </source>
</evidence>
<feature type="transmembrane region" description="Helical" evidence="6">
    <location>
        <begin position="236"/>
        <end position="259"/>
    </location>
</feature>
<dbReference type="InterPro" id="IPR000276">
    <property type="entry name" value="GPCR_Rhodpsn"/>
</dbReference>
<comment type="subcellular location">
    <subcellularLocation>
        <location evidence="1">Membrane</location>
        <topology evidence="1">Multi-pass membrane protein</topology>
    </subcellularLocation>
</comment>
<evidence type="ECO:0000256" key="6">
    <source>
        <dbReference type="SAM" id="Phobius"/>
    </source>
</evidence>
<dbReference type="PANTHER" id="PTHR26451">
    <property type="entry name" value="G_PROTEIN_RECEP_F1_2 DOMAIN-CONTAINING PROTEIN"/>
    <property type="match status" value="1"/>
</dbReference>
<dbReference type="PRINTS" id="PR00237">
    <property type="entry name" value="GPCRRHODOPSN"/>
</dbReference>
<evidence type="ECO:0000256" key="2">
    <source>
        <dbReference type="ARBA" id="ARBA00022692"/>
    </source>
</evidence>
<evidence type="ECO:0000259" key="7">
    <source>
        <dbReference type="PROSITE" id="PS50262"/>
    </source>
</evidence>